<dbReference type="GO" id="GO:0008168">
    <property type="term" value="F:methyltransferase activity"/>
    <property type="evidence" value="ECO:0007669"/>
    <property type="project" value="UniProtKB-KW"/>
</dbReference>
<feature type="chain" id="PRO_5037777495" evidence="2">
    <location>
        <begin position="27"/>
        <end position="290"/>
    </location>
</feature>
<dbReference type="KEGG" id="lsf:I8J32_004700"/>
<evidence type="ECO:0000256" key="1">
    <source>
        <dbReference type="SAM" id="MobiDB-lite"/>
    </source>
</evidence>
<dbReference type="Gene3D" id="3.40.50.150">
    <property type="entry name" value="Vaccinia Virus protein VP39"/>
    <property type="match status" value="1"/>
</dbReference>
<dbReference type="AlphaFoldDB" id="A0A974Y0V3"/>
<evidence type="ECO:0000313" key="3">
    <source>
        <dbReference type="EMBL" id="QSX79198.1"/>
    </source>
</evidence>
<dbReference type="InterPro" id="IPR029063">
    <property type="entry name" value="SAM-dependent_MTases_sf"/>
</dbReference>
<organism evidence="3 4">
    <name type="scientific">Agrilutibacter solisilvae</name>
    <dbReference type="NCBI Taxonomy" id="2763317"/>
    <lineage>
        <taxon>Bacteria</taxon>
        <taxon>Pseudomonadati</taxon>
        <taxon>Pseudomonadota</taxon>
        <taxon>Gammaproteobacteria</taxon>
        <taxon>Lysobacterales</taxon>
        <taxon>Lysobacteraceae</taxon>
        <taxon>Agrilutibacter</taxon>
    </lineage>
</organism>
<keyword evidence="3" id="KW-0808">Transferase</keyword>
<dbReference type="PROSITE" id="PS51257">
    <property type="entry name" value="PROKAR_LIPOPROTEIN"/>
    <property type="match status" value="1"/>
</dbReference>
<name>A0A974Y0V3_9GAMM</name>
<evidence type="ECO:0000313" key="4">
    <source>
        <dbReference type="Proteomes" id="UP000639274"/>
    </source>
</evidence>
<feature type="signal peptide" evidence="2">
    <location>
        <begin position="1"/>
        <end position="26"/>
    </location>
</feature>
<dbReference type="InterPro" id="IPR016980">
    <property type="entry name" value="S-AdoMet-dep_MeTrfase_Alr7345"/>
</dbReference>
<accession>A0A974Y0V3</accession>
<proteinExistence type="predicted"/>
<dbReference type="SUPFAM" id="SSF53335">
    <property type="entry name" value="S-adenosyl-L-methionine-dependent methyltransferases"/>
    <property type="match status" value="1"/>
</dbReference>
<keyword evidence="4" id="KW-1185">Reference proteome</keyword>
<feature type="region of interest" description="Disordered" evidence="1">
    <location>
        <begin position="243"/>
        <end position="265"/>
    </location>
</feature>
<keyword evidence="2" id="KW-0732">Signal</keyword>
<protein>
    <submittedName>
        <fullName evidence="3">Class I SAM-dependent methyltransferase</fullName>
    </submittedName>
</protein>
<dbReference type="PIRSF" id="PIRSF031679">
    <property type="entry name" value="Mtase_Alr7345_prd"/>
    <property type="match status" value="1"/>
</dbReference>
<dbReference type="RefSeq" id="WP_207526793.1">
    <property type="nucleotide sequence ID" value="NZ_CP071518.1"/>
</dbReference>
<reference evidence="3 4" key="1">
    <citation type="submission" date="2021-03" db="EMBL/GenBank/DDBJ databases">
        <title>Lysobacter sp. nov. isolated from soil of gangwondo yeongwol, south Korea.</title>
        <authorList>
            <person name="Kim K.R."/>
            <person name="Kim K.H."/>
            <person name="Jeon C.O."/>
        </authorList>
    </citation>
    <scope>NUCLEOTIDE SEQUENCE [LARGE SCALE GENOMIC DNA]</scope>
    <source>
        <strain evidence="3 4">R19</strain>
    </source>
</reference>
<dbReference type="Proteomes" id="UP000639274">
    <property type="component" value="Chromosome"/>
</dbReference>
<keyword evidence="3" id="KW-0489">Methyltransferase</keyword>
<gene>
    <name evidence="3" type="ORF">I8J32_004700</name>
</gene>
<sequence length="290" mass="30887">MKPVLTVALAASLAALLGACAGTPTADSPAQATPAAGLSASQQAALDAAIAGIWRDAKNAARDVHRHPAQTLAFFGVRPDQTVIEITPGGGWYSAILAPYLREEGHYVAAVWDDAIPGQPNYRYDLNKRLRAKFAGNGAVFGTPDVRVFDPKAPGFGPASSADVVLTFRNAHNWVSDGNADAYFKAYFDVLKPGGTLGVVDHRARPGTSLDAMKESGYLTEALVIDLAQQAGFVLDARSEINANPKDTTDHPNGVWTLPPTNNHPPADDARYQAIGESDRMTLRFRKPRG</sequence>
<dbReference type="GO" id="GO:0032259">
    <property type="term" value="P:methylation"/>
    <property type="evidence" value="ECO:0007669"/>
    <property type="project" value="UniProtKB-KW"/>
</dbReference>
<dbReference type="EMBL" id="CP071518">
    <property type="protein sequence ID" value="QSX79198.1"/>
    <property type="molecule type" value="Genomic_DNA"/>
</dbReference>
<evidence type="ECO:0000256" key="2">
    <source>
        <dbReference type="SAM" id="SignalP"/>
    </source>
</evidence>